<sequence>MLGKVDDYDVNTDDLEALKEDPVIEDGATHDHAVAICSASGPSAEETPRAGSDASSLEGEACGSTMGAAKSCCLTRGHEPPGEHETDDSSNLVTMPPSTVALLDKRRIVEQPRKCRQRHRPRQMEEKSSSAQSSRLSQLFRHCAPHIDRRIRRSRVPIRSYDVHSSSVLSHTKAYGRELAWSEAPSSASFTAIAITSRRNEQHPSGPVNT</sequence>
<dbReference type="Proteomes" id="UP000193067">
    <property type="component" value="Unassembled WGS sequence"/>
</dbReference>
<proteinExistence type="predicted"/>
<gene>
    <name evidence="2" type="ORF">PYCCODRAFT_1463632</name>
</gene>
<organism evidence="2 3">
    <name type="scientific">Trametes coccinea (strain BRFM310)</name>
    <name type="common">Pycnoporus coccineus</name>
    <dbReference type="NCBI Taxonomy" id="1353009"/>
    <lineage>
        <taxon>Eukaryota</taxon>
        <taxon>Fungi</taxon>
        <taxon>Dikarya</taxon>
        <taxon>Basidiomycota</taxon>
        <taxon>Agaricomycotina</taxon>
        <taxon>Agaricomycetes</taxon>
        <taxon>Polyporales</taxon>
        <taxon>Polyporaceae</taxon>
        <taxon>Trametes</taxon>
    </lineage>
</organism>
<evidence type="ECO:0000313" key="2">
    <source>
        <dbReference type="EMBL" id="OSD07351.1"/>
    </source>
</evidence>
<name>A0A1Y2J4J8_TRAC3</name>
<feature type="compositionally biased region" description="Basic and acidic residues" evidence="1">
    <location>
        <begin position="103"/>
        <end position="113"/>
    </location>
</feature>
<evidence type="ECO:0000313" key="3">
    <source>
        <dbReference type="Proteomes" id="UP000193067"/>
    </source>
</evidence>
<accession>A0A1Y2J4J8</accession>
<reference evidence="2 3" key="1">
    <citation type="journal article" date="2015" name="Biotechnol. Biofuels">
        <title>Enhanced degradation of softwood versus hardwood by the white-rot fungus Pycnoporus coccineus.</title>
        <authorList>
            <person name="Couturier M."/>
            <person name="Navarro D."/>
            <person name="Chevret D."/>
            <person name="Henrissat B."/>
            <person name="Piumi F."/>
            <person name="Ruiz-Duenas F.J."/>
            <person name="Martinez A.T."/>
            <person name="Grigoriev I.V."/>
            <person name="Riley R."/>
            <person name="Lipzen A."/>
            <person name="Berrin J.G."/>
            <person name="Master E.R."/>
            <person name="Rosso M.N."/>
        </authorList>
    </citation>
    <scope>NUCLEOTIDE SEQUENCE [LARGE SCALE GENOMIC DNA]</scope>
    <source>
        <strain evidence="2 3">BRFM310</strain>
    </source>
</reference>
<dbReference type="AlphaFoldDB" id="A0A1Y2J4J8"/>
<feature type="region of interest" description="Disordered" evidence="1">
    <location>
        <begin position="37"/>
        <end position="136"/>
    </location>
</feature>
<evidence type="ECO:0000256" key="1">
    <source>
        <dbReference type="SAM" id="MobiDB-lite"/>
    </source>
</evidence>
<keyword evidence="3" id="KW-1185">Reference proteome</keyword>
<protein>
    <submittedName>
        <fullName evidence="2">Uncharacterized protein</fullName>
    </submittedName>
</protein>
<dbReference type="EMBL" id="KZ084088">
    <property type="protein sequence ID" value="OSD07351.1"/>
    <property type="molecule type" value="Genomic_DNA"/>
</dbReference>